<gene>
    <name evidence="1" type="ORF">KUCAC02_001363</name>
</gene>
<dbReference type="Proteomes" id="UP001057452">
    <property type="component" value="Chromosome 2"/>
</dbReference>
<sequence>MSPPFSTCILLLTSSSSSSSLFTLPQSADKLYEGHLSEFTPLASLHAPSRAGGHRRGSGTQGNPRRSEPFRKKTMFARWQKQPDYSTFTPLLRFTDGHSKHAYSGVAGPETSV</sequence>
<evidence type="ECO:0000313" key="1">
    <source>
        <dbReference type="EMBL" id="KAI4831844.1"/>
    </source>
</evidence>
<dbReference type="EMBL" id="CM043786">
    <property type="protein sequence ID" value="KAI4831844.1"/>
    <property type="molecule type" value="Genomic_DNA"/>
</dbReference>
<evidence type="ECO:0000313" key="2">
    <source>
        <dbReference type="Proteomes" id="UP001057452"/>
    </source>
</evidence>
<reference evidence="1" key="1">
    <citation type="submission" date="2022-05" db="EMBL/GenBank/DDBJ databases">
        <title>Chromosome-level genome of Chaenocephalus aceratus.</title>
        <authorList>
            <person name="Park H."/>
        </authorList>
    </citation>
    <scope>NUCLEOTIDE SEQUENCE</scope>
    <source>
        <strain evidence="1">KU_202001</strain>
    </source>
</reference>
<accession>A0ACB9XVZ4</accession>
<organism evidence="1 2">
    <name type="scientific">Chaenocephalus aceratus</name>
    <name type="common">Blackfin icefish</name>
    <name type="synonym">Chaenichthys aceratus</name>
    <dbReference type="NCBI Taxonomy" id="36190"/>
    <lineage>
        <taxon>Eukaryota</taxon>
        <taxon>Metazoa</taxon>
        <taxon>Chordata</taxon>
        <taxon>Craniata</taxon>
        <taxon>Vertebrata</taxon>
        <taxon>Euteleostomi</taxon>
        <taxon>Actinopterygii</taxon>
        <taxon>Neopterygii</taxon>
        <taxon>Teleostei</taxon>
        <taxon>Neoteleostei</taxon>
        <taxon>Acanthomorphata</taxon>
        <taxon>Eupercaria</taxon>
        <taxon>Perciformes</taxon>
        <taxon>Notothenioidei</taxon>
        <taxon>Channichthyidae</taxon>
        <taxon>Chaenocephalus</taxon>
    </lineage>
</organism>
<name>A0ACB9XVZ4_CHAAC</name>
<keyword evidence="2" id="KW-1185">Reference proteome</keyword>
<proteinExistence type="predicted"/>
<protein>
    <submittedName>
        <fullName evidence="1">Uncharacterized protein</fullName>
    </submittedName>
</protein>
<comment type="caution">
    <text evidence="1">The sequence shown here is derived from an EMBL/GenBank/DDBJ whole genome shotgun (WGS) entry which is preliminary data.</text>
</comment>